<dbReference type="PANTHER" id="PTHR10584:SF166">
    <property type="entry name" value="RIBOKINASE"/>
    <property type="match status" value="1"/>
</dbReference>
<comment type="caution">
    <text evidence="4">The sequence shown here is derived from an EMBL/GenBank/DDBJ whole genome shotgun (WGS) entry which is preliminary data.</text>
</comment>
<accession>A0A840IBB1</accession>
<dbReference type="InterPro" id="IPR011611">
    <property type="entry name" value="PfkB_dom"/>
</dbReference>
<dbReference type="Proteomes" id="UP000585272">
    <property type="component" value="Unassembled WGS sequence"/>
</dbReference>
<protein>
    <submittedName>
        <fullName evidence="4">Sugar/nucleoside kinase (Ribokinase family)</fullName>
    </submittedName>
</protein>
<evidence type="ECO:0000256" key="1">
    <source>
        <dbReference type="ARBA" id="ARBA00022679"/>
    </source>
</evidence>
<keyword evidence="2 4" id="KW-0418">Kinase</keyword>
<keyword evidence="5" id="KW-1185">Reference proteome</keyword>
<keyword evidence="1" id="KW-0808">Transferase</keyword>
<proteinExistence type="predicted"/>
<dbReference type="InterPro" id="IPR002173">
    <property type="entry name" value="Carboh/pur_kinase_PfkB_CS"/>
</dbReference>
<reference evidence="4 5" key="1">
    <citation type="submission" date="2020-08" db="EMBL/GenBank/DDBJ databases">
        <title>Genomic Encyclopedia of Archaeal and Bacterial Type Strains, Phase II (KMG-II): from individual species to whole genera.</title>
        <authorList>
            <person name="Goeker M."/>
        </authorList>
    </citation>
    <scope>NUCLEOTIDE SEQUENCE [LARGE SCALE GENOMIC DNA]</scope>
    <source>
        <strain evidence="4 5">DSM 23288</strain>
    </source>
</reference>
<dbReference type="RefSeq" id="WP_183339789.1">
    <property type="nucleotide sequence ID" value="NZ_JACHNU010000001.1"/>
</dbReference>
<dbReference type="PANTHER" id="PTHR10584">
    <property type="entry name" value="SUGAR KINASE"/>
    <property type="match status" value="1"/>
</dbReference>
<sequence>MSAEPPIDLACGEPSFVDLTFVGLDAVPAAGEERHAHDLVRGPGGAAITAIGAARLGLSVALASPLGDDAEGDFVRAALEAEGVRWTGRRVARTSLTAVMPAGGERAMATFDNGAETGAKELGAGRPRAVVLSVDRLALAPAGAAVYATVGDETARRCGASGELPEEVATARALLVNEREALLLSGADDAEAAARALATRTPLVVVTLGPRGALAVAEGGERAVRAEGVPVEAVDTTGAGDLFCAAYVWADLNGAPLPDRLRWAVLHAALSVRVATAVAGAAPLEALAEAGMRRGLVLPDPRAITSMKEEW</sequence>
<dbReference type="Gene3D" id="3.40.1190.20">
    <property type="match status" value="1"/>
</dbReference>
<gene>
    <name evidence="4" type="ORF">BDZ31_001114</name>
</gene>
<evidence type="ECO:0000313" key="5">
    <source>
        <dbReference type="Proteomes" id="UP000585272"/>
    </source>
</evidence>
<dbReference type="SUPFAM" id="SSF53613">
    <property type="entry name" value="Ribokinase-like"/>
    <property type="match status" value="1"/>
</dbReference>
<dbReference type="AlphaFoldDB" id="A0A840IBB1"/>
<dbReference type="InterPro" id="IPR029056">
    <property type="entry name" value="Ribokinase-like"/>
</dbReference>
<dbReference type="GO" id="GO:0016301">
    <property type="term" value="F:kinase activity"/>
    <property type="evidence" value="ECO:0007669"/>
    <property type="project" value="UniProtKB-KW"/>
</dbReference>
<dbReference type="PROSITE" id="PS00584">
    <property type="entry name" value="PFKB_KINASES_2"/>
    <property type="match status" value="1"/>
</dbReference>
<organism evidence="4 5">
    <name type="scientific">Conexibacter arvalis</name>
    <dbReference type="NCBI Taxonomy" id="912552"/>
    <lineage>
        <taxon>Bacteria</taxon>
        <taxon>Bacillati</taxon>
        <taxon>Actinomycetota</taxon>
        <taxon>Thermoleophilia</taxon>
        <taxon>Solirubrobacterales</taxon>
        <taxon>Conexibacteraceae</taxon>
        <taxon>Conexibacter</taxon>
    </lineage>
</organism>
<evidence type="ECO:0000313" key="4">
    <source>
        <dbReference type="EMBL" id="MBB4661541.1"/>
    </source>
</evidence>
<dbReference type="Pfam" id="PF00294">
    <property type="entry name" value="PfkB"/>
    <property type="match status" value="1"/>
</dbReference>
<name>A0A840IBB1_9ACTN</name>
<dbReference type="EMBL" id="JACHNU010000001">
    <property type="protein sequence ID" value="MBB4661541.1"/>
    <property type="molecule type" value="Genomic_DNA"/>
</dbReference>
<evidence type="ECO:0000256" key="2">
    <source>
        <dbReference type="ARBA" id="ARBA00022777"/>
    </source>
</evidence>
<feature type="domain" description="Carbohydrate kinase PfkB" evidence="3">
    <location>
        <begin position="30"/>
        <end position="276"/>
    </location>
</feature>
<evidence type="ECO:0000259" key="3">
    <source>
        <dbReference type="Pfam" id="PF00294"/>
    </source>
</evidence>